<name>A0AAF0ZPC6_SOLVR</name>
<dbReference type="PANTHER" id="PTHR46148:SF60">
    <property type="entry name" value="CHROMO DOMAIN-CONTAINING PROTEIN"/>
    <property type="match status" value="1"/>
</dbReference>
<dbReference type="AlphaFoldDB" id="A0AAF0ZPC6"/>
<proteinExistence type="predicted"/>
<protein>
    <submittedName>
        <fullName evidence="1">Uncharacterized protein</fullName>
    </submittedName>
</protein>
<evidence type="ECO:0000313" key="1">
    <source>
        <dbReference type="EMBL" id="WMV46561.1"/>
    </source>
</evidence>
<dbReference type="EMBL" id="CP133620">
    <property type="protein sequence ID" value="WMV46561.1"/>
    <property type="molecule type" value="Genomic_DNA"/>
</dbReference>
<dbReference type="Proteomes" id="UP001234989">
    <property type="component" value="Chromosome 9"/>
</dbReference>
<sequence>MKGVMRFDLFGVHLVFHVSMLKKYLGDGNYIIRWNSVLLDENLAYEEESVAIIDREVHNLRSKEIASVKV</sequence>
<reference evidence="1" key="1">
    <citation type="submission" date="2023-08" db="EMBL/GenBank/DDBJ databases">
        <title>A de novo genome assembly of Solanum verrucosum Schlechtendal, a Mexican diploid species geographically isolated from the other diploid A-genome species in potato relatives.</title>
        <authorList>
            <person name="Hosaka K."/>
        </authorList>
    </citation>
    <scope>NUCLEOTIDE SEQUENCE</scope>
    <source>
        <tissue evidence="1">Young leaves</tissue>
    </source>
</reference>
<organism evidence="1 2">
    <name type="scientific">Solanum verrucosum</name>
    <dbReference type="NCBI Taxonomy" id="315347"/>
    <lineage>
        <taxon>Eukaryota</taxon>
        <taxon>Viridiplantae</taxon>
        <taxon>Streptophyta</taxon>
        <taxon>Embryophyta</taxon>
        <taxon>Tracheophyta</taxon>
        <taxon>Spermatophyta</taxon>
        <taxon>Magnoliopsida</taxon>
        <taxon>eudicotyledons</taxon>
        <taxon>Gunneridae</taxon>
        <taxon>Pentapetalae</taxon>
        <taxon>asterids</taxon>
        <taxon>lamiids</taxon>
        <taxon>Solanales</taxon>
        <taxon>Solanaceae</taxon>
        <taxon>Solanoideae</taxon>
        <taxon>Solaneae</taxon>
        <taxon>Solanum</taxon>
    </lineage>
</organism>
<dbReference type="PANTHER" id="PTHR46148">
    <property type="entry name" value="CHROMO DOMAIN-CONTAINING PROTEIN"/>
    <property type="match status" value="1"/>
</dbReference>
<gene>
    <name evidence="1" type="ORF">MTR67_039946</name>
</gene>
<evidence type="ECO:0000313" key="2">
    <source>
        <dbReference type="Proteomes" id="UP001234989"/>
    </source>
</evidence>
<keyword evidence="2" id="KW-1185">Reference proteome</keyword>
<accession>A0AAF0ZPC6</accession>